<dbReference type="InterPro" id="IPR035413">
    <property type="entry name" value="Terminase_L_C"/>
</dbReference>
<dbReference type="InterPro" id="IPR006437">
    <property type="entry name" value="Phage_terminase_lsu"/>
</dbReference>
<evidence type="ECO:0000259" key="1">
    <source>
        <dbReference type="Pfam" id="PF04466"/>
    </source>
</evidence>
<dbReference type="PANTHER" id="PTHR39184">
    <property type="match status" value="1"/>
</dbReference>
<organism evidence="3">
    <name type="scientific">uncultured Caudovirales phage</name>
    <dbReference type="NCBI Taxonomy" id="2100421"/>
    <lineage>
        <taxon>Viruses</taxon>
        <taxon>Duplodnaviria</taxon>
        <taxon>Heunggongvirae</taxon>
        <taxon>Uroviricota</taxon>
        <taxon>Caudoviricetes</taxon>
        <taxon>Peduoviridae</taxon>
        <taxon>Maltschvirus</taxon>
        <taxon>Maltschvirus maltsch</taxon>
    </lineage>
</organism>
<evidence type="ECO:0000313" key="3">
    <source>
        <dbReference type="EMBL" id="CAB4155907.1"/>
    </source>
</evidence>
<reference evidence="3" key="1">
    <citation type="submission" date="2020-04" db="EMBL/GenBank/DDBJ databases">
        <authorList>
            <person name="Chiriac C."/>
            <person name="Salcher M."/>
            <person name="Ghai R."/>
            <person name="Kavagutti S V."/>
        </authorList>
    </citation>
    <scope>NUCLEOTIDE SEQUENCE</scope>
</reference>
<dbReference type="Gene3D" id="3.40.50.300">
    <property type="entry name" value="P-loop containing nucleotide triphosphate hydrolases"/>
    <property type="match status" value="1"/>
</dbReference>
<dbReference type="InterPro" id="IPR052380">
    <property type="entry name" value="Viral_DNA_packaging_terminase"/>
</dbReference>
<dbReference type="PANTHER" id="PTHR39184:SF1">
    <property type="entry name" value="PBSX PHAGE TERMINASE LARGE SUBUNIT"/>
    <property type="match status" value="1"/>
</dbReference>
<name>A0A6J5NAY0_9CAUD</name>
<gene>
    <name evidence="3" type="ORF">UFOVP670_43</name>
</gene>
<feature type="domain" description="Phage terminase large subunit N-terminal" evidence="1">
    <location>
        <begin position="21"/>
        <end position="212"/>
    </location>
</feature>
<dbReference type="EMBL" id="LR796632">
    <property type="protein sequence ID" value="CAB4155907.1"/>
    <property type="molecule type" value="Genomic_DNA"/>
</dbReference>
<dbReference type="Pfam" id="PF17288">
    <property type="entry name" value="Terminase_3C"/>
    <property type="match status" value="1"/>
</dbReference>
<protein>
    <submittedName>
        <fullName evidence="3">XtmB Phage terminase large subunit</fullName>
    </submittedName>
</protein>
<dbReference type="InterPro" id="IPR035412">
    <property type="entry name" value="Terminase_L_N"/>
</dbReference>
<dbReference type="Gene3D" id="3.30.420.280">
    <property type="match status" value="1"/>
</dbReference>
<proteinExistence type="predicted"/>
<dbReference type="NCBIfam" id="TIGR01547">
    <property type="entry name" value="phage_term_2"/>
    <property type="match status" value="1"/>
</dbReference>
<dbReference type="Pfam" id="PF04466">
    <property type="entry name" value="Terminase_3"/>
    <property type="match status" value="1"/>
</dbReference>
<feature type="domain" description="Phage terminase large subunit C-terminal" evidence="2">
    <location>
        <begin position="244"/>
        <end position="385"/>
    </location>
</feature>
<accession>A0A6J5NAY0</accession>
<sequence length="408" mass="46588">MTALRIETPQWARPLLAPARYKGAWGGRGSGKSHFFGEALIEAHILDPKSSSLCIREVQKSLDQSVKRLLEAKIEALGASDHFEVQERLIKNRRGKGLIIFQGMQNHTADSVKSFEDFDRAWVEEAQNLSQRSLDLLRPTIRKPNSEIWFSWNPHQDTDPVDALLRGPEPPPDARVVSVNWWDNPWFPDVLRREMEYDRARDPDKYAHVWGGGYVSNSEARVFRNWKIEEFDAPPDAIHRLGADWGFAVDPTVLVRCHIVGRKLYIDYEAYRIGCEIPDTPDLFMTIPEAEKWPLTADSARPETISYMRKHGFPKIAAAVKGPKSIEDGIEWLKSFDIVVHPRCRHTADELTAYCYKTDPLTGKVLPILNDKDNNVIDALRYACEGARRANIARPAPVVARPMAHHWR</sequence>
<evidence type="ECO:0000259" key="2">
    <source>
        <dbReference type="Pfam" id="PF17288"/>
    </source>
</evidence>
<dbReference type="InterPro" id="IPR027417">
    <property type="entry name" value="P-loop_NTPase"/>
</dbReference>